<evidence type="ECO:0000256" key="5">
    <source>
        <dbReference type="ARBA" id="ARBA00023136"/>
    </source>
</evidence>
<dbReference type="Pfam" id="PF00528">
    <property type="entry name" value="BPD_transp_1"/>
    <property type="match status" value="2"/>
</dbReference>
<feature type="transmembrane region" description="Helical" evidence="6">
    <location>
        <begin position="338"/>
        <end position="359"/>
    </location>
</feature>
<keyword evidence="5 6" id="KW-0472">Membrane</keyword>
<protein>
    <submittedName>
        <fullName evidence="9">Peptide/nickel transport system permease protein</fullName>
    </submittedName>
</protein>
<dbReference type="PANTHER" id="PTHR43839">
    <property type="entry name" value="OPPC IN A BINDING PROTEIN-DEPENDENT TRANSPORT SYSTEM"/>
    <property type="match status" value="1"/>
</dbReference>
<evidence type="ECO:0000256" key="6">
    <source>
        <dbReference type="RuleBase" id="RU363032"/>
    </source>
</evidence>
<sequence>MMKLAKLLLFYILGVFGIICISVFPQFFQTTGISNPLNYFKDLGVFLTEFIKPEYWVYQVPNSPGKFPLIGTLWEPFVYSMQILIGALLLGFVLAFSFALFTNFLPKRVLHTVKRLLDFLESIPDIVIAAILQMLVIYVKHTYEIELFQVATYLDDKAYAGPIVTLAILPMVSLFKILLLMIEEEFTKDYVLFLKSKGIKKLSVLTRHILKNILPTTFHHTKIILWATLSSQFIIERIFNVHGFSFFILESFTPMTIAVSLILLFTPFFLIFQLVDLWTGQNIHLTGDETPPKGRLSFFSIKELLVRFRNIKWRRFGFRPWKPVLAPFMVFFRHMKNWKFATGSLFFIVIISYSAFYSITSNNHIDKARIVYEADGVTIKSTPPHPPPDPFLLGSDSLGFSISDMLVIGAKYTLIFALIIAFLRVIIGMAGGVLFSFGLGPKRQNWVEKTVDSIHFLPLSLIAYLLLRPILMEQFNGFSYTFTERILFEIIILTILVVPLTSVLSGNEMKRVLNAEFIKSAQVLGGSNFHIFWRHVLPHIGPRMTILLGQQFIQVLLIFMHLGIFNFFFGGTNMTFGAVKDPPRSITYEWSGMLGSTTNALSSGKYWIVAWVLLAFILSIFAMQFIIQGVKEIQQTKVGVIYNLRKMKKKRDKRDTPNKPDYNINSDSFRMINGDINNGAP</sequence>
<evidence type="ECO:0000256" key="4">
    <source>
        <dbReference type="ARBA" id="ARBA00022989"/>
    </source>
</evidence>
<evidence type="ECO:0000313" key="9">
    <source>
        <dbReference type="EMBL" id="MBP1948130.1"/>
    </source>
</evidence>
<keyword evidence="10" id="KW-1185">Reference proteome</keyword>
<comment type="similarity">
    <text evidence="6">Belongs to the binding-protein-dependent transport system permease family.</text>
</comment>
<dbReference type="Gene3D" id="1.10.3720.10">
    <property type="entry name" value="MetI-like"/>
    <property type="match status" value="2"/>
</dbReference>
<feature type="region of interest" description="Disordered" evidence="7">
    <location>
        <begin position="651"/>
        <end position="681"/>
    </location>
</feature>
<evidence type="ECO:0000256" key="2">
    <source>
        <dbReference type="ARBA" id="ARBA00022448"/>
    </source>
</evidence>
<evidence type="ECO:0000256" key="1">
    <source>
        <dbReference type="ARBA" id="ARBA00004141"/>
    </source>
</evidence>
<dbReference type="CDD" id="cd06261">
    <property type="entry name" value="TM_PBP2"/>
    <property type="match status" value="2"/>
</dbReference>
<feature type="transmembrane region" description="Helical" evidence="6">
    <location>
        <begin position="552"/>
        <end position="569"/>
    </location>
</feature>
<feature type="transmembrane region" description="Helical" evidence="6">
    <location>
        <begin position="159"/>
        <end position="182"/>
    </location>
</feature>
<dbReference type="InterPro" id="IPR000515">
    <property type="entry name" value="MetI-like"/>
</dbReference>
<dbReference type="PROSITE" id="PS50928">
    <property type="entry name" value="ABC_TM1"/>
    <property type="match status" value="2"/>
</dbReference>
<feature type="transmembrane region" description="Helical" evidence="6">
    <location>
        <begin position="255"/>
        <end position="275"/>
    </location>
</feature>
<feature type="domain" description="ABC transmembrane type-1" evidence="8">
    <location>
        <begin position="410"/>
        <end position="627"/>
    </location>
</feature>
<comment type="subcellular location">
    <subcellularLocation>
        <location evidence="6">Cell membrane</location>
        <topology evidence="6">Multi-pass membrane protein</topology>
    </subcellularLocation>
    <subcellularLocation>
        <location evidence="1">Membrane</location>
        <topology evidence="1">Multi-pass membrane protein</topology>
    </subcellularLocation>
</comment>
<dbReference type="SUPFAM" id="SSF161098">
    <property type="entry name" value="MetI-like"/>
    <property type="match status" value="2"/>
</dbReference>
<feature type="transmembrane region" description="Helical" evidence="6">
    <location>
        <begin position="606"/>
        <end position="627"/>
    </location>
</feature>
<feature type="transmembrane region" description="Helical" evidence="6">
    <location>
        <begin position="7"/>
        <end position="28"/>
    </location>
</feature>
<organism evidence="9 10">
    <name type="scientific">Virgibacillus litoralis</name>
    <dbReference type="NCBI Taxonomy" id="578221"/>
    <lineage>
        <taxon>Bacteria</taxon>
        <taxon>Bacillati</taxon>
        <taxon>Bacillota</taxon>
        <taxon>Bacilli</taxon>
        <taxon>Bacillales</taxon>
        <taxon>Bacillaceae</taxon>
        <taxon>Virgibacillus</taxon>
    </lineage>
</organism>
<proteinExistence type="inferred from homology"/>
<feature type="transmembrane region" description="Helical" evidence="6">
    <location>
        <begin position="83"/>
        <end position="105"/>
    </location>
</feature>
<dbReference type="PANTHER" id="PTHR43839:SF3">
    <property type="entry name" value="OLIGOPEPTIDE ABC TRANSPORTER, PERMEASE PROTEIN"/>
    <property type="match status" value="1"/>
</dbReference>
<name>A0ABS4HB38_9BACI</name>
<feature type="transmembrane region" description="Helical" evidence="6">
    <location>
        <begin position="486"/>
        <end position="504"/>
    </location>
</feature>
<evidence type="ECO:0000256" key="7">
    <source>
        <dbReference type="SAM" id="MobiDB-lite"/>
    </source>
</evidence>
<evidence type="ECO:0000256" key="3">
    <source>
        <dbReference type="ARBA" id="ARBA00022692"/>
    </source>
</evidence>
<dbReference type="InterPro" id="IPR035906">
    <property type="entry name" value="MetI-like_sf"/>
</dbReference>
<evidence type="ECO:0000259" key="8">
    <source>
        <dbReference type="PROSITE" id="PS50928"/>
    </source>
</evidence>
<evidence type="ECO:0000313" key="10">
    <source>
        <dbReference type="Proteomes" id="UP001519328"/>
    </source>
</evidence>
<reference evidence="9 10" key="1">
    <citation type="submission" date="2021-03" db="EMBL/GenBank/DDBJ databases">
        <title>Genomic Encyclopedia of Type Strains, Phase IV (KMG-IV): sequencing the most valuable type-strain genomes for metagenomic binning, comparative biology and taxonomic classification.</title>
        <authorList>
            <person name="Goeker M."/>
        </authorList>
    </citation>
    <scope>NUCLEOTIDE SEQUENCE [LARGE SCALE GENOMIC DNA]</scope>
    <source>
        <strain evidence="9 10">DSM 21085</strain>
    </source>
</reference>
<dbReference type="Proteomes" id="UP001519328">
    <property type="component" value="Unassembled WGS sequence"/>
</dbReference>
<dbReference type="EMBL" id="JAGGKK010000004">
    <property type="protein sequence ID" value="MBP1948130.1"/>
    <property type="molecule type" value="Genomic_DNA"/>
</dbReference>
<keyword evidence="3 6" id="KW-0812">Transmembrane</keyword>
<comment type="caution">
    <text evidence="9">The sequence shown here is derived from an EMBL/GenBank/DDBJ whole genome shotgun (WGS) entry which is preliminary data.</text>
</comment>
<dbReference type="RefSeq" id="WP_209479718.1">
    <property type="nucleotide sequence ID" value="NZ_JAGGKK010000004.1"/>
</dbReference>
<keyword evidence="2 6" id="KW-0813">Transport</keyword>
<accession>A0ABS4HB38</accession>
<keyword evidence="4 6" id="KW-1133">Transmembrane helix</keyword>
<feature type="domain" description="ABC transmembrane type-1" evidence="8">
    <location>
        <begin position="77"/>
        <end position="275"/>
    </location>
</feature>
<feature type="transmembrane region" description="Helical" evidence="6">
    <location>
        <begin position="414"/>
        <end position="439"/>
    </location>
</feature>
<feature type="transmembrane region" description="Helical" evidence="6">
    <location>
        <begin position="451"/>
        <end position="471"/>
    </location>
</feature>
<gene>
    <name evidence="9" type="ORF">J2Z82_001061</name>
</gene>